<name>A0A0F9Z686_9ZZZZ</name>
<dbReference type="AlphaFoldDB" id="A0A0F9Z686"/>
<evidence type="ECO:0000256" key="1">
    <source>
        <dbReference type="SAM" id="Coils"/>
    </source>
</evidence>
<evidence type="ECO:0008006" key="3">
    <source>
        <dbReference type="Google" id="ProtNLM"/>
    </source>
</evidence>
<feature type="coiled-coil region" evidence="1">
    <location>
        <begin position="296"/>
        <end position="323"/>
    </location>
</feature>
<dbReference type="EMBL" id="LAZR01000001">
    <property type="protein sequence ID" value="KKO12834.1"/>
    <property type="molecule type" value="Genomic_DNA"/>
</dbReference>
<comment type="caution">
    <text evidence="2">The sequence shown here is derived from an EMBL/GenBank/DDBJ whole genome shotgun (WGS) entry which is preliminary data.</text>
</comment>
<gene>
    <name evidence="2" type="ORF">LCGC14_0008510</name>
</gene>
<reference evidence="2" key="1">
    <citation type="journal article" date="2015" name="Nature">
        <title>Complex archaea that bridge the gap between prokaryotes and eukaryotes.</title>
        <authorList>
            <person name="Spang A."/>
            <person name="Saw J.H."/>
            <person name="Jorgensen S.L."/>
            <person name="Zaremba-Niedzwiedzka K."/>
            <person name="Martijn J."/>
            <person name="Lind A.E."/>
            <person name="van Eijk R."/>
            <person name="Schleper C."/>
            <person name="Guy L."/>
            <person name="Ettema T.J."/>
        </authorList>
    </citation>
    <scope>NUCLEOTIDE SEQUENCE</scope>
</reference>
<accession>A0A0F9Z686</accession>
<sequence length="347" mass="38191">MNWRFVYQVCAAALLVLSPGLSLQAQLPDDESTPWFQQSVNTEKYAVIVTGAAASDAIAERFLRWTRDLHDTLRDDYGYSSGNIRVLFDAGQSPGSLAVSGSSRADDIAAELANLQQEVSAGDQVTLFMIGHGSGTFGAAKFNNVGPDMTGTDLAAMLDGFSEQDIVVINTTSASFEFSRELSALGRVVVSATRSPSERYDPIFPGYLIEGLQSHTADLDRNARVSVLEIFNYARGRVAGWYEEQGRLATENAVLDDTGDGLFSREPGPNQADGLLAEIAYLDVIVPQEEKTSPQAQALRADMQSIEREIFILRNQKQNYLEDEYWRRLEALLIDLATRTRTYNALP</sequence>
<evidence type="ECO:0000313" key="2">
    <source>
        <dbReference type="EMBL" id="KKO12834.1"/>
    </source>
</evidence>
<keyword evidence="1" id="KW-0175">Coiled coil</keyword>
<organism evidence="2">
    <name type="scientific">marine sediment metagenome</name>
    <dbReference type="NCBI Taxonomy" id="412755"/>
    <lineage>
        <taxon>unclassified sequences</taxon>
        <taxon>metagenomes</taxon>
        <taxon>ecological metagenomes</taxon>
    </lineage>
</organism>
<proteinExistence type="predicted"/>
<protein>
    <recommendedName>
        <fullName evidence="3">Caspase family p20 domain-containing protein</fullName>
    </recommendedName>
</protein>